<dbReference type="Proteomes" id="UP001057402">
    <property type="component" value="Chromosome 3"/>
</dbReference>
<keyword evidence="2" id="KW-1185">Reference proteome</keyword>
<organism evidence="1 2">
    <name type="scientific">Melastoma candidum</name>
    <dbReference type="NCBI Taxonomy" id="119954"/>
    <lineage>
        <taxon>Eukaryota</taxon>
        <taxon>Viridiplantae</taxon>
        <taxon>Streptophyta</taxon>
        <taxon>Embryophyta</taxon>
        <taxon>Tracheophyta</taxon>
        <taxon>Spermatophyta</taxon>
        <taxon>Magnoliopsida</taxon>
        <taxon>eudicotyledons</taxon>
        <taxon>Gunneridae</taxon>
        <taxon>Pentapetalae</taxon>
        <taxon>rosids</taxon>
        <taxon>malvids</taxon>
        <taxon>Myrtales</taxon>
        <taxon>Melastomataceae</taxon>
        <taxon>Melastomatoideae</taxon>
        <taxon>Melastomateae</taxon>
        <taxon>Melastoma</taxon>
    </lineage>
</organism>
<comment type="caution">
    <text evidence="1">The sequence shown here is derived from an EMBL/GenBank/DDBJ whole genome shotgun (WGS) entry which is preliminary data.</text>
</comment>
<reference evidence="2" key="1">
    <citation type="journal article" date="2023" name="Front. Plant Sci.">
        <title>Chromosomal-level genome assembly of Melastoma candidum provides insights into trichome evolution.</title>
        <authorList>
            <person name="Zhong Y."/>
            <person name="Wu W."/>
            <person name="Sun C."/>
            <person name="Zou P."/>
            <person name="Liu Y."/>
            <person name="Dai S."/>
            <person name="Zhou R."/>
        </authorList>
    </citation>
    <scope>NUCLEOTIDE SEQUENCE [LARGE SCALE GENOMIC DNA]</scope>
</reference>
<protein>
    <submittedName>
        <fullName evidence="1">Uncharacterized protein</fullName>
    </submittedName>
</protein>
<dbReference type="EMBL" id="CM042882">
    <property type="protein sequence ID" value="KAI4382483.1"/>
    <property type="molecule type" value="Genomic_DNA"/>
</dbReference>
<gene>
    <name evidence="1" type="ORF">MLD38_008441</name>
</gene>
<evidence type="ECO:0000313" key="2">
    <source>
        <dbReference type="Proteomes" id="UP001057402"/>
    </source>
</evidence>
<accession>A0ACB9RTZ1</accession>
<name>A0ACB9RTZ1_9MYRT</name>
<evidence type="ECO:0000313" key="1">
    <source>
        <dbReference type="EMBL" id="KAI4382483.1"/>
    </source>
</evidence>
<proteinExistence type="predicted"/>
<sequence>MLAFSGSCLRISSWDVVFACVVFFLCSCVFDRLTNKGPMLWPVLGIMPSIPLWQDHVYEWSVHALKKAGGTFHFRGAWFGKMYGIVTVDPANVEYMLKTNFGNYPKGKYYRERFVDLLGDGIFNADDELWKEQRRVATSEMHSARFVRHSFGSMQELVHDKLMKILEKTAESCGVIDLQDILLRFTFDNICCAAFGVNPGCLSPELHRVPFAKAFEESTELSLFRFLVPPYIWKPMRALGLGTEKRLKEAVQIVHHFANKTVSDRRSKLKRLGSLNDSSDLLSRLMENKTYCFSDMYLRDFCISFILAGRDTSSVALVWFFWLIHKHPHVEHRILCEITNVLSRRTEEETRTPGGGVPFKAQELNEMVYLHAALTESLRLYPAVPIEMKEVREDDVMPDGTRLRKGARVFCSLHGMGRMEEIWGKDCEEFLPERWITEEGRFVSESQFKYAVFNAGPRLCVGKRFAYTQMKMVAATVLASYQVRVAEGHVAAPKVTTTLYMRYGLPVTIHSRKLGGQS</sequence>